<feature type="active site" evidence="4">
    <location>
        <position position="276"/>
    </location>
</feature>
<dbReference type="OrthoDB" id="9812625at2"/>
<dbReference type="PANTHER" id="PTHR11699">
    <property type="entry name" value="ALDEHYDE DEHYDROGENASE-RELATED"/>
    <property type="match status" value="1"/>
</dbReference>
<dbReference type="Pfam" id="PF00171">
    <property type="entry name" value="Aldedh"/>
    <property type="match status" value="1"/>
</dbReference>
<reference evidence="7 8" key="2">
    <citation type="submission" date="2019-01" db="EMBL/GenBank/DDBJ databases">
        <title>Motilimonas pumilus sp. nov., isolated from the gut of sea cucumber (Apostichopus japonicus).</title>
        <authorList>
            <person name="Wang F.-Q."/>
            <person name="Ren L.-H."/>
            <person name="Lin Y.-W."/>
            <person name="Sun G.-H."/>
            <person name="Du Z.-J."/>
            <person name="Zhao J.-X."/>
            <person name="Liu X.-J."/>
            <person name="Liu L.-J."/>
        </authorList>
    </citation>
    <scope>NUCLEOTIDE SEQUENCE [LARGE SCALE GENOMIC DNA]</scope>
    <source>
        <strain evidence="7 8">PLHSC7-2</strain>
    </source>
</reference>
<feature type="domain" description="Aldehyde dehydrogenase" evidence="6">
    <location>
        <begin position="8"/>
        <end position="459"/>
    </location>
</feature>
<accession>A0A418YCW0</accession>
<keyword evidence="8" id="KW-1185">Reference proteome</keyword>
<dbReference type="NCBIfam" id="NF006992">
    <property type="entry name" value="PRK09457.1"/>
    <property type="match status" value="1"/>
</dbReference>
<dbReference type="AlphaFoldDB" id="A0A418YCW0"/>
<dbReference type="GO" id="GO:0043824">
    <property type="term" value="F:succinylglutamate-semialdehyde dehydrogenase activity"/>
    <property type="evidence" value="ECO:0007669"/>
    <property type="project" value="UniProtKB-EC"/>
</dbReference>
<dbReference type="PROSITE" id="PS00070">
    <property type="entry name" value="ALDEHYDE_DEHYDR_CYS"/>
    <property type="match status" value="1"/>
</dbReference>
<comment type="similarity">
    <text evidence="4">Belongs to the aldehyde dehydrogenase family. AstD subfamily.</text>
</comment>
<evidence type="ECO:0000256" key="5">
    <source>
        <dbReference type="PROSITE-ProRule" id="PRU10007"/>
    </source>
</evidence>
<evidence type="ECO:0000256" key="2">
    <source>
        <dbReference type="ARBA" id="ARBA00023002"/>
    </source>
</evidence>
<dbReference type="InterPro" id="IPR029510">
    <property type="entry name" value="Ald_DH_CS_GLU"/>
</dbReference>
<keyword evidence="1 4" id="KW-0056">Arginine metabolism</keyword>
<dbReference type="EMBL" id="QZCH01000018">
    <property type="protein sequence ID" value="RJG42338.1"/>
    <property type="molecule type" value="Genomic_DNA"/>
</dbReference>
<name>A0A418YCW0_9GAMM</name>
<dbReference type="InterPro" id="IPR017649">
    <property type="entry name" value="SuccinylGlu_semiald_DH_AstD"/>
</dbReference>
<comment type="caution">
    <text evidence="7">The sequence shown here is derived from an EMBL/GenBank/DDBJ whole genome shotgun (WGS) entry which is preliminary data.</text>
</comment>
<dbReference type="EC" id="1.2.1.71" evidence="4"/>
<evidence type="ECO:0000256" key="4">
    <source>
        <dbReference type="HAMAP-Rule" id="MF_01174"/>
    </source>
</evidence>
<dbReference type="GO" id="GO:0019545">
    <property type="term" value="P:L-arginine catabolic process to succinate"/>
    <property type="evidence" value="ECO:0007669"/>
    <property type="project" value="UniProtKB-UniRule"/>
</dbReference>
<evidence type="ECO:0000313" key="7">
    <source>
        <dbReference type="EMBL" id="RJG42338.1"/>
    </source>
</evidence>
<evidence type="ECO:0000259" key="6">
    <source>
        <dbReference type="Pfam" id="PF00171"/>
    </source>
</evidence>
<dbReference type="UniPathway" id="UPA00185">
    <property type="reaction ID" value="UER00282"/>
</dbReference>
<comment type="catalytic activity">
    <reaction evidence="4">
        <text>N-succinyl-L-glutamate 5-semialdehyde + NAD(+) + H2O = N-succinyl-L-glutamate + NADH + 2 H(+)</text>
        <dbReference type="Rhea" id="RHEA:10812"/>
        <dbReference type="ChEBI" id="CHEBI:15377"/>
        <dbReference type="ChEBI" id="CHEBI:15378"/>
        <dbReference type="ChEBI" id="CHEBI:57540"/>
        <dbReference type="ChEBI" id="CHEBI:57945"/>
        <dbReference type="ChEBI" id="CHEBI:58520"/>
        <dbReference type="ChEBI" id="CHEBI:58763"/>
        <dbReference type="EC" id="1.2.1.71"/>
    </reaction>
</comment>
<dbReference type="InterPro" id="IPR016163">
    <property type="entry name" value="Ald_DH_C"/>
</dbReference>
<keyword evidence="2 4" id="KW-0560">Oxidoreductase</keyword>
<dbReference type="Gene3D" id="3.40.309.10">
    <property type="entry name" value="Aldehyde Dehydrogenase, Chain A, domain 2"/>
    <property type="match status" value="1"/>
</dbReference>
<dbReference type="InterPro" id="IPR016160">
    <property type="entry name" value="Ald_DH_CS_CYS"/>
</dbReference>
<sequence length="486" mass="52166">MLLLNGLWQQGEGETLLSINPATHEVCWQGRQASAQQVHHAVIAARHAFMAWQRRTQAERILVVEAYVAQLKLRQEDLIVTICEEMGKPLWEAATEVTAMINKASISIESQQQRCPDKKAALGPAVSYLRHRAHGVLAVFGPFNFPGHLANGHIIPALLAGNCVVFKPSELTPKVGQMMADCWLQAGLPCGVLNLVQGRIEVGQALLQEPQLDGVCFTGSSDTGHAIHRQFAGQPDKLLALEMGGNNPLMVTQVSHVPAAVHEIIQSAYITSGQRCTCARRLLLPRNRHGDDLLVQLSVAVKAIKVAPGNAEPAPFMGPVITLSAAEKLLAQQQALISKGATAIVPMRQIKPDSALLSPGLLLVDDIAELDDEEIFGPLLQVQRYDSFEQGINLANATRFGLAAALLSDDAQEFEHFSLAVRAGIVNWNKATTGAASSAPFGGVGASGNHRPSAYYAADYCAYPVASIEVEKLVLPPQLSPGLDLS</sequence>
<dbReference type="InterPro" id="IPR015590">
    <property type="entry name" value="Aldehyde_DH_dom"/>
</dbReference>
<evidence type="ECO:0000313" key="8">
    <source>
        <dbReference type="Proteomes" id="UP000283255"/>
    </source>
</evidence>
<dbReference type="SUPFAM" id="SSF53720">
    <property type="entry name" value="ALDH-like"/>
    <property type="match status" value="1"/>
</dbReference>
<dbReference type="NCBIfam" id="TIGR03240">
    <property type="entry name" value="arg_catab_astD"/>
    <property type="match status" value="1"/>
</dbReference>
<comment type="pathway">
    <text evidence="4">Amino-acid degradation; L-arginine degradation via AST pathway; L-glutamate and succinate from L-arginine: step 4/5.</text>
</comment>
<dbReference type="FunFam" id="3.40.605.10:FF:000010">
    <property type="entry name" value="N-succinylglutamate 5-semialdehyde dehydrogenase"/>
    <property type="match status" value="1"/>
</dbReference>
<dbReference type="PROSITE" id="PS00687">
    <property type="entry name" value="ALDEHYDE_DEHYDR_GLU"/>
    <property type="match status" value="1"/>
</dbReference>
<proteinExistence type="inferred from homology"/>
<dbReference type="InterPro" id="IPR016162">
    <property type="entry name" value="Ald_DH_N"/>
</dbReference>
<comment type="function">
    <text evidence="4">Catalyzes the NAD-dependent reduction of succinylglutamate semialdehyde into succinylglutamate.</text>
</comment>
<evidence type="ECO:0000256" key="3">
    <source>
        <dbReference type="ARBA" id="ARBA00023027"/>
    </source>
</evidence>
<dbReference type="RefSeq" id="WP_119911354.1">
    <property type="nucleotide sequence ID" value="NZ_QZCH01000018.1"/>
</dbReference>
<organism evidence="7 8">
    <name type="scientific">Motilimonas pumila</name>
    <dbReference type="NCBI Taxonomy" id="2303987"/>
    <lineage>
        <taxon>Bacteria</taxon>
        <taxon>Pseudomonadati</taxon>
        <taxon>Pseudomonadota</taxon>
        <taxon>Gammaproteobacteria</taxon>
        <taxon>Alteromonadales</taxon>
        <taxon>Alteromonadales genera incertae sedis</taxon>
        <taxon>Motilimonas</taxon>
    </lineage>
</organism>
<reference evidence="7 8" key="1">
    <citation type="submission" date="2018-09" db="EMBL/GenBank/DDBJ databases">
        <authorList>
            <person name="Wang F."/>
        </authorList>
    </citation>
    <scope>NUCLEOTIDE SEQUENCE [LARGE SCALE GENOMIC DNA]</scope>
    <source>
        <strain evidence="7 8">PLHSC7-2</strain>
    </source>
</reference>
<evidence type="ECO:0000256" key="1">
    <source>
        <dbReference type="ARBA" id="ARBA00022503"/>
    </source>
</evidence>
<keyword evidence="3 4" id="KW-0520">NAD</keyword>
<dbReference type="Gene3D" id="3.40.605.10">
    <property type="entry name" value="Aldehyde Dehydrogenase, Chain A, domain 1"/>
    <property type="match status" value="1"/>
</dbReference>
<feature type="binding site" evidence="4">
    <location>
        <begin position="219"/>
        <end position="224"/>
    </location>
    <ligand>
        <name>NAD(+)</name>
        <dbReference type="ChEBI" id="CHEBI:57540"/>
    </ligand>
</feature>
<dbReference type="CDD" id="cd07095">
    <property type="entry name" value="ALDH_SGSD_AstD"/>
    <property type="match status" value="1"/>
</dbReference>
<protein>
    <recommendedName>
        <fullName evidence="4">N-succinylglutamate 5-semialdehyde dehydrogenase</fullName>
        <ecNumber evidence="4">1.2.1.71</ecNumber>
    </recommendedName>
    <alternativeName>
        <fullName evidence="4">Succinylglutamic semialdehyde dehydrogenase</fullName>
        <shortName evidence="4">SGSD</shortName>
    </alternativeName>
</protein>
<dbReference type="InterPro" id="IPR016161">
    <property type="entry name" value="Ald_DH/histidinol_DH"/>
</dbReference>
<dbReference type="HAMAP" id="MF_01174">
    <property type="entry name" value="Aldedh_AstD"/>
    <property type="match status" value="1"/>
</dbReference>
<dbReference type="Proteomes" id="UP000283255">
    <property type="component" value="Unassembled WGS sequence"/>
</dbReference>
<feature type="active site" evidence="4 5">
    <location>
        <position position="242"/>
    </location>
</feature>
<dbReference type="GO" id="GO:0019544">
    <property type="term" value="P:L-arginine catabolic process to L-glutamate"/>
    <property type="evidence" value="ECO:0007669"/>
    <property type="project" value="UniProtKB-UniRule"/>
</dbReference>
<gene>
    <name evidence="4 7" type="primary">astD</name>
    <name evidence="7" type="ORF">D1Z90_13750</name>
</gene>